<proteinExistence type="predicted"/>
<protein>
    <submittedName>
        <fullName evidence="1">Uncharacterized protein</fullName>
    </submittedName>
</protein>
<comment type="caution">
    <text evidence="1">The sequence shown here is derived from an EMBL/GenBank/DDBJ whole genome shotgun (WGS) entry which is preliminary data.</text>
</comment>
<dbReference type="EMBL" id="JBIQWL010000001">
    <property type="protein sequence ID" value="MFH8249526.1"/>
    <property type="molecule type" value="Genomic_DNA"/>
</dbReference>
<keyword evidence="2" id="KW-1185">Reference proteome</keyword>
<accession>A0ABW7Q4F7</accession>
<dbReference type="RefSeq" id="WP_396639460.1">
    <property type="nucleotide sequence ID" value="NZ_JBIQWL010000001.1"/>
</dbReference>
<gene>
    <name evidence="1" type="ORF">ACH3VR_04065</name>
</gene>
<sequence>MAAPSVVFAHFGASTDRALLAWRRASRAVFEAHAGAAPDESAGEQAGRVYWQLVAPNHREMARSTLLHASESDARAHAATLVRRASGLTCHTFVAPAVRSIGWYLVDDDAPVVMGARWYESRTVAREAAFRARSMLETIGREGGMPPAAAVEPEWAVTPAEPALPAPAGDATT</sequence>
<dbReference type="Proteomes" id="UP001610861">
    <property type="component" value="Unassembled WGS sequence"/>
</dbReference>
<organism evidence="1 2">
    <name type="scientific">Microbacterium alkaliflavum</name>
    <dbReference type="NCBI Taxonomy" id="3248839"/>
    <lineage>
        <taxon>Bacteria</taxon>
        <taxon>Bacillati</taxon>
        <taxon>Actinomycetota</taxon>
        <taxon>Actinomycetes</taxon>
        <taxon>Micrococcales</taxon>
        <taxon>Microbacteriaceae</taxon>
        <taxon>Microbacterium</taxon>
    </lineage>
</organism>
<evidence type="ECO:0000313" key="2">
    <source>
        <dbReference type="Proteomes" id="UP001610861"/>
    </source>
</evidence>
<name>A0ABW7Q4F7_9MICO</name>
<reference evidence="1 2" key="1">
    <citation type="submission" date="2024-09" db="EMBL/GenBank/DDBJ databases">
        <authorList>
            <person name="Pan X."/>
        </authorList>
    </citation>
    <scope>NUCLEOTIDE SEQUENCE [LARGE SCALE GENOMIC DNA]</scope>
    <source>
        <strain evidence="1 2">B2969</strain>
    </source>
</reference>
<evidence type="ECO:0000313" key="1">
    <source>
        <dbReference type="EMBL" id="MFH8249526.1"/>
    </source>
</evidence>